<dbReference type="GO" id="GO:0090313">
    <property type="term" value="P:regulation of protein targeting to membrane"/>
    <property type="evidence" value="ECO:0007669"/>
    <property type="project" value="TreeGrafter"/>
</dbReference>
<keyword evidence="2" id="KW-0472">Membrane</keyword>
<evidence type="ECO:0000259" key="3">
    <source>
        <dbReference type="Pfam" id="PF05170"/>
    </source>
</evidence>
<keyword evidence="2" id="KW-0812">Transmembrane</keyword>
<evidence type="ECO:0000256" key="1">
    <source>
        <dbReference type="SAM" id="MobiDB-lite"/>
    </source>
</evidence>
<name>A0A7W8E465_9BACT</name>
<evidence type="ECO:0000313" key="4">
    <source>
        <dbReference type="EMBL" id="MBB5058713.1"/>
    </source>
</evidence>
<dbReference type="Proteomes" id="UP000540989">
    <property type="component" value="Unassembled WGS sequence"/>
</dbReference>
<feature type="transmembrane region" description="Helical" evidence="2">
    <location>
        <begin position="22"/>
        <end position="47"/>
    </location>
</feature>
<sequence length="552" mass="58909">MSTFMPETSTPAEAPARPRRNFFSFGFALLYLFIACIIALAVLPPLLNVNRFKRRIVTSISTSLGRPVHLDSVTLVILPFPGFKLENFVVAEDPAFGSEPVIRANEVQATLRIPSLYSKKVEFSRISLKEPSINLVHAANGQWNVESILLKAAQISAAPTAQAKAGPDPRFPYIEATEARVNIKSGLEKLPFSLTEADFALWLPQPSQWRVRVSGKPTRTDTSASDTGVVSLEGTLGRAERFDLIPIDLSAEWKSAPLGEASRLLTGNDAGVRGELRLSAALRGTLGTSILKTSVDLRGLRRADFVPDRPINLRADCQATTGETLHALHEIRCSWPPPGDPTLLALTGDLPSLRDPASASFQLGTPGLPAATLLQWLRVASPRVSPDITATGTLTGSLSRTTAARRSVTSSGQLTLTPVILTGGPLGKTPIALGGATISSGSRADSFNLAPTSLALGGKEPATLEGSFDYVGYSLHLTGNLLPTRLLALAAAVPQFGDGLPALFLPPSAPQPPPSKELPIHVDLTSVRTWNGGQSWSRTTPTKPTHAKTHRR</sequence>
<dbReference type="Pfam" id="PF05170">
    <property type="entry name" value="AsmA"/>
    <property type="match status" value="1"/>
</dbReference>
<dbReference type="PANTHER" id="PTHR30441:SF8">
    <property type="entry name" value="DUF748 DOMAIN-CONTAINING PROTEIN"/>
    <property type="match status" value="1"/>
</dbReference>
<proteinExistence type="predicted"/>
<keyword evidence="2" id="KW-1133">Transmembrane helix</keyword>
<keyword evidence="5" id="KW-1185">Reference proteome</keyword>
<dbReference type="AlphaFoldDB" id="A0A7W8E465"/>
<organism evidence="4 5">
    <name type="scientific">Granulicella aggregans</name>
    <dbReference type="NCBI Taxonomy" id="474949"/>
    <lineage>
        <taxon>Bacteria</taxon>
        <taxon>Pseudomonadati</taxon>
        <taxon>Acidobacteriota</taxon>
        <taxon>Terriglobia</taxon>
        <taxon>Terriglobales</taxon>
        <taxon>Acidobacteriaceae</taxon>
        <taxon>Granulicella</taxon>
    </lineage>
</organism>
<comment type="caution">
    <text evidence="4">The sequence shown here is derived from an EMBL/GenBank/DDBJ whole genome shotgun (WGS) entry which is preliminary data.</text>
</comment>
<gene>
    <name evidence="4" type="ORF">HDF16_003427</name>
</gene>
<dbReference type="EMBL" id="JACHIP010000004">
    <property type="protein sequence ID" value="MBB5058713.1"/>
    <property type="molecule type" value="Genomic_DNA"/>
</dbReference>
<dbReference type="InterPro" id="IPR007844">
    <property type="entry name" value="AsmA"/>
</dbReference>
<dbReference type="PANTHER" id="PTHR30441">
    <property type="entry name" value="DUF748 DOMAIN-CONTAINING PROTEIN"/>
    <property type="match status" value="1"/>
</dbReference>
<evidence type="ECO:0000256" key="2">
    <source>
        <dbReference type="SAM" id="Phobius"/>
    </source>
</evidence>
<feature type="region of interest" description="Disordered" evidence="1">
    <location>
        <begin position="531"/>
        <end position="552"/>
    </location>
</feature>
<feature type="domain" description="AsmA" evidence="3">
    <location>
        <begin position="27"/>
        <end position="163"/>
    </location>
</feature>
<reference evidence="4 5" key="1">
    <citation type="submission" date="2020-08" db="EMBL/GenBank/DDBJ databases">
        <title>Genomic Encyclopedia of Type Strains, Phase IV (KMG-V): Genome sequencing to study the core and pangenomes of soil and plant-associated prokaryotes.</title>
        <authorList>
            <person name="Whitman W."/>
        </authorList>
    </citation>
    <scope>NUCLEOTIDE SEQUENCE [LARGE SCALE GENOMIC DNA]</scope>
    <source>
        <strain evidence="4 5">M8UP14</strain>
    </source>
</reference>
<accession>A0A7W8E465</accession>
<protein>
    <submittedName>
        <fullName evidence="4">AsmA protein</fullName>
    </submittedName>
</protein>
<dbReference type="GO" id="GO:0005886">
    <property type="term" value="C:plasma membrane"/>
    <property type="evidence" value="ECO:0007669"/>
    <property type="project" value="TreeGrafter"/>
</dbReference>
<evidence type="ECO:0000313" key="5">
    <source>
        <dbReference type="Proteomes" id="UP000540989"/>
    </source>
</evidence>
<dbReference type="InterPro" id="IPR052894">
    <property type="entry name" value="AsmA-related"/>
</dbReference>